<evidence type="ECO:0000256" key="2">
    <source>
        <dbReference type="ARBA" id="ARBA00022679"/>
    </source>
</evidence>
<keyword evidence="2" id="KW-0808">Transferase</keyword>
<proteinExistence type="predicted"/>
<dbReference type="GO" id="GO:0043565">
    <property type="term" value="F:sequence-specific DNA binding"/>
    <property type="evidence" value="ECO:0007669"/>
    <property type="project" value="TreeGrafter"/>
</dbReference>
<reference evidence="4" key="1">
    <citation type="submission" date="2009-10" db="EMBL/GenBank/DDBJ databases">
        <title>Diversity of trophic interactions inside an arsenic-rich microbial ecosystem.</title>
        <authorList>
            <person name="Bertin P.N."/>
            <person name="Heinrich-Salmeron A."/>
            <person name="Pelletier E."/>
            <person name="Goulhen-Chollet F."/>
            <person name="Arsene-Ploetze F."/>
            <person name="Gallien S."/>
            <person name="Calteau A."/>
            <person name="Vallenet D."/>
            <person name="Casiot C."/>
            <person name="Chane-Woon-Ming B."/>
            <person name="Giloteaux L."/>
            <person name="Barakat M."/>
            <person name="Bonnefoy V."/>
            <person name="Bruneel O."/>
            <person name="Chandler M."/>
            <person name="Cleiss J."/>
            <person name="Duran R."/>
            <person name="Elbaz-Poulichet F."/>
            <person name="Fonknechten N."/>
            <person name="Lauga B."/>
            <person name="Mornico D."/>
            <person name="Ortet P."/>
            <person name="Schaeffer C."/>
            <person name="Siguier P."/>
            <person name="Alexander Thil Smith A."/>
            <person name="Van Dorsselaer A."/>
            <person name="Weissenbach J."/>
            <person name="Medigue C."/>
            <person name="Le Paslier D."/>
        </authorList>
    </citation>
    <scope>NUCLEOTIDE SEQUENCE</scope>
</reference>
<name>E6QWK1_9ZZZZ</name>
<keyword evidence="1" id="KW-0489">Methyltransferase</keyword>
<evidence type="ECO:0000256" key="1">
    <source>
        <dbReference type="ARBA" id="ARBA00022603"/>
    </source>
</evidence>
<evidence type="ECO:0000256" key="3">
    <source>
        <dbReference type="ARBA" id="ARBA00022691"/>
    </source>
</evidence>
<dbReference type="GO" id="GO:0009307">
    <property type="term" value="P:DNA restriction-modification system"/>
    <property type="evidence" value="ECO:0007669"/>
    <property type="project" value="InterPro"/>
</dbReference>
<comment type="caution">
    <text evidence="4">The sequence shown here is derived from an EMBL/GenBank/DDBJ whole genome shotgun (WGS) entry which is preliminary data.</text>
</comment>
<evidence type="ECO:0000313" key="4">
    <source>
        <dbReference type="EMBL" id="CBI11624.1"/>
    </source>
</evidence>
<dbReference type="InterPro" id="IPR029063">
    <property type="entry name" value="SAM-dependent_MTases_sf"/>
</dbReference>
<dbReference type="Gene3D" id="3.40.50.150">
    <property type="entry name" value="Vaccinia Virus protein VP39"/>
    <property type="match status" value="1"/>
</dbReference>
<gene>
    <name evidence="4" type="primary">upf31</name>
    <name evidence="4" type="ORF">CARN7_2461</name>
</gene>
<dbReference type="AlphaFoldDB" id="E6QWK1"/>
<dbReference type="GO" id="GO:0009007">
    <property type="term" value="F:site-specific DNA-methyltransferase (adenine-specific) activity"/>
    <property type="evidence" value="ECO:0007669"/>
    <property type="project" value="UniProtKB-EC"/>
</dbReference>
<dbReference type="EMBL" id="CABR01000155">
    <property type="protein sequence ID" value="CBI11624.1"/>
    <property type="molecule type" value="Genomic_DNA"/>
</dbReference>
<accession>E6QWK1</accession>
<dbReference type="GO" id="GO:0006298">
    <property type="term" value="P:mismatch repair"/>
    <property type="evidence" value="ECO:0007669"/>
    <property type="project" value="TreeGrafter"/>
</dbReference>
<dbReference type="PANTHER" id="PTHR30481">
    <property type="entry name" value="DNA ADENINE METHYLASE"/>
    <property type="match status" value="1"/>
</dbReference>
<keyword evidence="3" id="KW-0949">S-adenosyl-L-methionine</keyword>
<organism evidence="4">
    <name type="scientific">mine drainage metagenome</name>
    <dbReference type="NCBI Taxonomy" id="410659"/>
    <lineage>
        <taxon>unclassified sequences</taxon>
        <taxon>metagenomes</taxon>
        <taxon>ecological metagenomes</taxon>
    </lineage>
</organism>
<dbReference type="SUPFAM" id="SSF53335">
    <property type="entry name" value="S-adenosyl-L-methionine-dependent methyltransferases"/>
    <property type="match status" value="1"/>
</dbReference>
<sequence length="227" mass="26368">MRYPGGKGKTYQHVINVMPPHRVYIETHLGGGAVMRHKRPAAHNIGIDADLKVISAWSIEGMPGVEVMHSRAEDFLAQYEFCGDELMYLDPPYHPQTRRQARVYSWDYSAEDHKQLLALLVSLPCMAILSGYANSLYSDSLVGWHTRTFQAKTHTDVREETLWFNFEPPKILHDSRYLGADFRARQATKRRLQRLQDKVKRMDPIERAVFSQWLDEAYPCEFRSEAR</sequence>
<dbReference type="InterPro" id="IPR012327">
    <property type="entry name" value="MeTrfase_D12"/>
</dbReference>
<protein>
    <submittedName>
        <fullName evidence="4">Upf31.0</fullName>
    </submittedName>
</protein>
<dbReference type="GO" id="GO:0032259">
    <property type="term" value="P:methylation"/>
    <property type="evidence" value="ECO:0007669"/>
    <property type="project" value="UniProtKB-KW"/>
</dbReference>
<dbReference type="GO" id="GO:1904047">
    <property type="term" value="F:S-adenosyl-L-methionine binding"/>
    <property type="evidence" value="ECO:0007669"/>
    <property type="project" value="TreeGrafter"/>
</dbReference>